<evidence type="ECO:0000259" key="4">
    <source>
        <dbReference type="PROSITE" id="PS50011"/>
    </source>
</evidence>
<feature type="region of interest" description="Disordered" evidence="3">
    <location>
        <begin position="522"/>
        <end position="609"/>
    </location>
</feature>
<feature type="region of interest" description="Disordered" evidence="3">
    <location>
        <begin position="623"/>
        <end position="676"/>
    </location>
</feature>
<dbReference type="InterPro" id="IPR011009">
    <property type="entry name" value="Kinase-like_dom_sf"/>
</dbReference>
<keyword evidence="2" id="KW-0067">ATP-binding</keyword>
<reference evidence="5 6" key="1">
    <citation type="submission" date="2024-02" db="EMBL/GenBank/DDBJ databases">
        <title>A draft genome for the cacao thread blight pathogen Marasmius crinis-equi.</title>
        <authorList>
            <person name="Cohen S.P."/>
            <person name="Baruah I.K."/>
            <person name="Amoako-Attah I."/>
            <person name="Bukari Y."/>
            <person name="Meinhardt L.W."/>
            <person name="Bailey B.A."/>
        </authorList>
    </citation>
    <scope>NUCLEOTIDE SEQUENCE [LARGE SCALE GENOMIC DNA]</scope>
    <source>
        <strain evidence="5 6">GH-76</strain>
    </source>
</reference>
<keyword evidence="6" id="KW-1185">Reference proteome</keyword>
<proteinExistence type="predicted"/>
<protein>
    <recommendedName>
        <fullName evidence="4">Protein kinase domain-containing protein</fullName>
    </recommendedName>
</protein>
<evidence type="ECO:0000313" key="5">
    <source>
        <dbReference type="EMBL" id="KAL0570838.1"/>
    </source>
</evidence>
<dbReference type="InterPro" id="IPR051681">
    <property type="entry name" value="Ser/Thr_Kinases-Pseudokinases"/>
</dbReference>
<feature type="region of interest" description="Disordered" evidence="3">
    <location>
        <begin position="692"/>
        <end position="729"/>
    </location>
</feature>
<accession>A0ABR3F6I4</accession>
<dbReference type="PANTHER" id="PTHR44329:SF298">
    <property type="entry name" value="MIXED LINEAGE KINASE DOMAIN-LIKE PROTEIN"/>
    <property type="match status" value="1"/>
</dbReference>
<feature type="region of interest" description="Disordered" evidence="3">
    <location>
        <begin position="751"/>
        <end position="809"/>
    </location>
</feature>
<evidence type="ECO:0000313" key="6">
    <source>
        <dbReference type="Proteomes" id="UP001465976"/>
    </source>
</evidence>
<feature type="domain" description="Protein kinase" evidence="4">
    <location>
        <begin position="50"/>
        <end position="371"/>
    </location>
</feature>
<dbReference type="InterPro" id="IPR000719">
    <property type="entry name" value="Prot_kinase_dom"/>
</dbReference>
<dbReference type="EMBL" id="JBAHYK010000866">
    <property type="protein sequence ID" value="KAL0570838.1"/>
    <property type="molecule type" value="Genomic_DNA"/>
</dbReference>
<keyword evidence="1" id="KW-0547">Nucleotide-binding</keyword>
<dbReference type="PROSITE" id="PS50011">
    <property type="entry name" value="PROTEIN_KINASE_DOM"/>
    <property type="match status" value="1"/>
</dbReference>
<evidence type="ECO:0000256" key="1">
    <source>
        <dbReference type="ARBA" id="ARBA00022741"/>
    </source>
</evidence>
<feature type="compositionally biased region" description="Low complexity" evidence="3">
    <location>
        <begin position="629"/>
        <end position="641"/>
    </location>
</feature>
<sequence>MGFGLDALDDLVKKELSDLQSALADLTQREALLELKGDEAQCKLDVLQLLLGDGPFGGGGFGDIWKGEIGSFATDRMECAVKIVRRYRKEHENAFKTHLREAILWRQLKHPNVLPFLGIYHLDNNRKDICLVSPFMENGHLHDFLTNSRPEDVHGQTLMYDIASGVEYLHNEDIIHGDLKEILRQLYGLALVVPERGRKPPPPQPANLPEDEGHIWPLLHECWQQEPSARPTATNIILRVLSKDVQVATAPNWEESLYTTIQNNIDFYPLIASMSSQNYHGGIGIITDLVIPSTPLTGSLSTGNINAAFPGFSPLSSSTQEERVFPPSSWEIQKALRTPESYAPTPGMSLPPGQRIPPEHGPTQAQPHRVMPVVGREPIYSLFGRQRMGGGNPTMMGMGGIGGGVRGGMPGNMAMGNSPMMSGMPGGLSGPGNMMHLVNLDREIAKIPLHLVLKVKQGAGVEGKDNLTTEEKRRVMQVYLEGEVARIPPHLVLKVKQDAGVEGKDNLTTEEKHRVMQVYRAQYAQRPQVGSKRSSASDEDAEGSQSSLVPDVKRHRPSPMDTQQSMPGAASYSPQQPSRGSQPAMMGTPSQQPGMPRNPDLTGMMPQPGQMQYRNRLHTLHDTPIFQHPGNAGSPAASGSKKPSRKPSKAGVPGGTSMMPPPPPPSRGTPASERSGNQMQYRNQMYTLHNRNMPQQSGNARSLAVSGSNEPLRKPSQPALPSGSMMLSPPPPFGIERKGTPKSSVFGNKDGIAADGLPRGNVTSPNTQGVDGPGEMPGGGMTPLSPSPGTPIQQDLPPLKQPIPELGNKESVDKEILELLARQFPSAVNFGSQPFRPEGDIDFERDFGQWFNHPDGTWI</sequence>
<organism evidence="5 6">
    <name type="scientific">Marasmius crinis-equi</name>
    <dbReference type="NCBI Taxonomy" id="585013"/>
    <lineage>
        <taxon>Eukaryota</taxon>
        <taxon>Fungi</taxon>
        <taxon>Dikarya</taxon>
        <taxon>Basidiomycota</taxon>
        <taxon>Agaricomycotina</taxon>
        <taxon>Agaricomycetes</taxon>
        <taxon>Agaricomycetidae</taxon>
        <taxon>Agaricales</taxon>
        <taxon>Marasmiineae</taxon>
        <taxon>Marasmiaceae</taxon>
        <taxon>Marasmius</taxon>
    </lineage>
</organism>
<feature type="compositionally biased region" description="Low complexity" evidence="3">
    <location>
        <begin position="649"/>
        <end position="658"/>
    </location>
</feature>
<evidence type="ECO:0000256" key="2">
    <source>
        <dbReference type="ARBA" id="ARBA00022840"/>
    </source>
</evidence>
<name>A0ABR3F6I4_9AGAR</name>
<dbReference type="PANTHER" id="PTHR44329">
    <property type="entry name" value="SERINE/THREONINE-PROTEIN KINASE TNNI3K-RELATED"/>
    <property type="match status" value="1"/>
</dbReference>
<dbReference type="Gene3D" id="1.10.510.10">
    <property type="entry name" value="Transferase(Phosphotransferase) domain 1"/>
    <property type="match status" value="1"/>
</dbReference>
<feature type="region of interest" description="Disordered" evidence="3">
    <location>
        <begin position="340"/>
        <end position="366"/>
    </location>
</feature>
<comment type="caution">
    <text evidence="5">The sequence shown here is derived from an EMBL/GenBank/DDBJ whole genome shotgun (WGS) entry which is preliminary data.</text>
</comment>
<dbReference type="SUPFAM" id="SSF56112">
    <property type="entry name" value="Protein kinase-like (PK-like)"/>
    <property type="match status" value="1"/>
</dbReference>
<evidence type="ECO:0000256" key="3">
    <source>
        <dbReference type="SAM" id="MobiDB-lite"/>
    </source>
</evidence>
<dbReference type="Pfam" id="PF07714">
    <property type="entry name" value="PK_Tyr_Ser-Thr"/>
    <property type="match status" value="1"/>
</dbReference>
<feature type="compositionally biased region" description="Polar residues" evidence="3">
    <location>
        <begin position="692"/>
        <end position="709"/>
    </location>
</feature>
<feature type="compositionally biased region" description="Polar residues" evidence="3">
    <location>
        <begin position="560"/>
        <end position="581"/>
    </location>
</feature>
<feature type="compositionally biased region" description="Gly residues" evidence="3">
    <location>
        <begin position="771"/>
        <end position="781"/>
    </location>
</feature>
<dbReference type="Proteomes" id="UP001465976">
    <property type="component" value="Unassembled WGS sequence"/>
</dbReference>
<dbReference type="InterPro" id="IPR001245">
    <property type="entry name" value="Ser-Thr/Tyr_kinase_cat_dom"/>
</dbReference>
<gene>
    <name evidence="5" type="ORF">V5O48_011121</name>
</gene>